<comment type="caution">
    <text evidence="1">The sequence shown here is derived from an EMBL/GenBank/DDBJ whole genome shotgun (WGS) entry which is preliminary data.</text>
</comment>
<name>A0ABP8PBQ5_9NOCA</name>
<accession>A0ABP8PBQ5</accession>
<protein>
    <submittedName>
        <fullName evidence="1">Uncharacterized protein</fullName>
    </submittedName>
</protein>
<sequence>MSAGVSLSPSRPRVLCIGNPDSLAEAARWLTSNGLEPTTMPDGELVAAVATEDVLDGLCTATEAIAMQHVRTRDVPCVSVLHARRVGAAAVG</sequence>
<dbReference type="RefSeq" id="WP_345348577.1">
    <property type="nucleotide sequence ID" value="NZ_BAABFB010000059.1"/>
</dbReference>
<keyword evidence="2" id="KW-1185">Reference proteome</keyword>
<dbReference type="Proteomes" id="UP001501183">
    <property type="component" value="Unassembled WGS sequence"/>
</dbReference>
<evidence type="ECO:0000313" key="1">
    <source>
        <dbReference type="EMBL" id="GAA4484599.1"/>
    </source>
</evidence>
<reference evidence="2" key="1">
    <citation type="journal article" date="2019" name="Int. J. Syst. Evol. Microbiol.">
        <title>The Global Catalogue of Microorganisms (GCM) 10K type strain sequencing project: providing services to taxonomists for standard genome sequencing and annotation.</title>
        <authorList>
            <consortium name="The Broad Institute Genomics Platform"/>
            <consortium name="The Broad Institute Genome Sequencing Center for Infectious Disease"/>
            <person name="Wu L."/>
            <person name="Ma J."/>
        </authorList>
    </citation>
    <scope>NUCLEOTIDE SEQUENCE [LARGE SCALE GENOMIC DNA]</scope>
    <source>
        <strain evidence="2">JCM 32206</strain>
    </source>
</reference>
<evidence type="ECO:0000313" key="2">
    <source>
        <dbReference type="Proteomes" id="UP001501183"/>
    </source>
</evidence>
<organism evidence="1 2">
    <name type="scientific">Rhodococcus olei</name>
    <dbReference type="NCBI Taxonomy" id="2161675"/>
    <lineage>
        <taxon>Bacteria</taxon>
        <taxon>Bacillati</taxon>
        <taxon>Actinomycetota</taxon>
        <taxon>Actinomycetes</taxon>
        <taxon>Mycobacteriales</taxon>
        <taxon>Nocardiaceae</taxon>
        <taxon>Rhodococcus</taxon>
    </lineage>
</organism>
<gene>
    <name evidence="1" type="ORF">GCM10023094_38090</name>
</gene>
<proteinExistence type="predicted"/>
<dbReference type="EMBL" id="BAABFB010000059">
    <property type="protein sequence ID" value="GAA4484599.1"/>
    <property type="molecule type" value="Genomic_DNA"/>
</dbReference>